<dbReference type="EMBL" id="PKPP01003413">
    <property type="protein sequence ID" value="PWA69559.1"/>
    <property type="molecule type" value="Genomic_DNA"/>
</dbReference>
<feature type="region of interest" description="Disordered" evidence="1">
    <location>
        <begin position="1"/>
        <end position="26"/>
    </location>
</feature>
<evidence type="ECO:0000256" key="1">
    <source>
        <dbReference type="SAM" id="MobiDB-lite"/>
    </source>
</evidence>
<dbReference type="Proteomes" id="UP000245207">
    <property type="component" value="Unassembled WGS sequence"/>
</dbReference>
<proteinExistence type="predicted"/>
<protein>
    <submittedName>
        <fullName evidence="2">PB1 domain, Zinc finger, ZZ-type, UBA-like, Next to BRCA1, central domain protein</fullName>
    </submittedName>
</protein>
<comment type="caution">
    <text evidence="2">The sequence shown here is derived from an EMBL/GenBank/DDBJ whole genome shotgun (WGS) entry which is preliminary data.</text>
</comment>
<dbReference type="SUPFAM" id="SSF57850">
    <property type="entry name" value="RING/U-box"/>
    <property type="match status" value="1"/>
</dbReference>
<dbReference type="OrthoDB" id="661148at2759"/>
<name>A0A2U1N7S9_ARTAN</name>
<evidence type="ECO:0000313" key="2">
    <source>
        <dbReference type="EMBL" id="PWA69559.1"/>
    </source>
</evidence>
<accession>A0A2U1N7S9</accession>
<sequence length="138" mass="15330">MPLQINSDSHGHHRYSRGPHWKRDGPDNNGIGTIFHRGVRCDDCGVHPITGPCYKSKCLLCHMGTASDYVRIDRPSTNVYISNFQMKMKRDNATIGLHSYLGCFGQLSGTQNLVIVFAEFDGINSCAWGDDLDETVGI</sequence>
<dbReference type="AlphaFoldDB" id="A0A2U1N7S9"/>
<reference evidence="2 3" key="1">
    <citation type="journal article" date="2018" name="Mol. Plant">
        <title>The genome of Artemisia annua provides insight into the evolution of Asteraceae family and artemisinin biosynthesis.</title>
        <authorList>
            <person name="Shen Q."/>
            <person name="Zhang L."/>
            <person name="Liao Z."/>
            <person name="Wang S."/>
            <person name="Yan T."/>
            <person name="Shi P."/>
            <person name="Liu M."/>
            <person name="Fu X."/>
            <person name="Pan Q."/>
            <person name="Wang Y."/>
            <person name="Lv Z."/>
            <person name="Lu X."/>
            <person name="Zhang F."/>
            <person name="Jiang W."/>
            <person name="Ma Y."/>
            <person name="Chen M."/>
            <person name="Hao X."/>
            <person name="Li L."/>
            <person name="Tang Y."/>
            <person name="Lv G."/>
            <person name="Zhou Y."/>
            <person name="Sun X."/>
            <person name="Brodelius P.E."/>
            <person name="Rose J.K.C."/>
            <person name="Tang K."/>
        </authorList>
    </citation>
    <scope>NUCLEOTIDE SEQUENCE [LARGE SCALE GENOMIC DNA]</scope>
    <source>
        <strain evidence="3">cv. Huhao1</strain>
        <tissue evidence="2">Leaf</tissue>
    </source>
</reference>
<keyword evidence="3" id="KW-1185">Reference proteome</keyword>
<organism evidence="2 3">
    <name type="scientific">Artemisia annua</name>
    <name type="common">Sweet wormwood</name>
    <dbReference type="NCBI Taxonomy" id="35608"/>
    <lineage>
        <taxon>Eukaryota</taxon>
        <taxon>Viridiplantae</taxon>
        <taxon>Streptophyta</taxon>
        <taxon>Embryophyta</taxon>
        <taxon>Tracheophyta</taxon>
        <taxon>Spermatophyta</taxon>
        <taxon>Magnoliopsida</taxon>
        <taxon>eudicotyledons</taxon>
        <taxon>Gunneridae</taxon>
        <taxon>Pentapetalae</taxon>
        <taxon>asterids</taxon>
        <taxon>campanulids</taxon>
        <taxon>Asterales</taxon>
        <taxon>Asteraceae</taxon>
        <taxon>Asteroideae</taxon>
        <taxon>Anthemideae</taxon>
        <taxon>Artemisiinae</taxon>
        <taxon>Artemisia</taxon>
    </lineage>
</organism>
<evidence type="ECO:0000313" key="3">
    <source>
        <dbReference type="Proteomes" id="UP000245207"/>
    </source>
</evidence>
<gene>
    <name evidence="2" type="ORF">CTI12_AA297300</name>
</gene>
<dbReference type="STRING" id="35608.A0A2U1N7S9"/>
<feature type="compositionally biased region" description="Basic residues" evidence="1">
    <location>
        <begin position="11"/>
        <end position="20"/>
    </location>
</feature>